<evidence type="ECO:0000256" key="1">
    <source>
        <dbReference type="SAM" id="MobiDB-lite"/>
    </source>
</evidence>
<dbReference type="AlphaFoldDB" id="A0AAD4BGE1"/>
<gene>
    <name evidence="2" type="ORF">L210DRAFT_3184738</name>
</gene>
<keyword evidence="3" id="KW-1185">Reference proteome</keyword>
<evidence type="ECO:0000313" key="2">
    <source>
        <dbReference type="EMBL" id="KAF8426831.1"/>
    </source>
</evidence>
<reference evidence="2" key="1">
    <citation type="submission" date="2019-10" db="EMBL/GenBank/DDBJ databases">
        <authorList>
            <consortium name="DOE Joint Genome Institute"/>
            <person name="Kuo A."/>
            <person name="Miyauchi S."/>
            <person name="Kiss E."/>
            <person name="Drula E."/>
            <person name="Kohler A."/>
            <person name="Sanchez-Garcia M."/>
            <person name="Andreopoulos B."/>
            <person name="Barry K.W."/>
            <person name="Bonito G."/>
            <person name="Buee M."/>
            <person name="Carver A."/>
            <person name="Chen C."/>
            <person name="Cichocki N."/>
            <person name="Clum A."/>
            <person name="Culley D."/>
            <person name="Crous P.W."/>
            <person name="Fauchery L."/>
            <person name="Girlanda M."/>
            <person name="Hayes R."/>
            <person name="Keri Z."/>
            <person name="LaButti K."/>
            <person name="Lipzen A."/>
            <person name="Lombard V."/>
            <person name="Magnuson J."/>
            <person name="Maillard F."/>
            <person name="Morin E."/>
            <person name="Murat C."/>
            <person name="Nolan M."/>
            <person name="Ohm R."/>
            <person name="Pangilinan J."/>
            <person name="Pereira M."/>
            <person name="Perotto S."/>
            <person name="Peter M."/>
            <person name="Riley R."/>
            <person name="Sitrit Y."/>
            <person name="Stielow B."/>
            <person name="Szollosi G."/>
            <person name="Zifcakova L."/>
            <person name="Stursova M."/>
            <person name="Spatafora J.W."/>
            <person name="Tedersoo L."/>
            <person name="Vaario L.-M."/>
            <person name="Yamada A."/>
            <person name="Yan M."/>
            <person name="Wang P."/>
            <person name="Xu J."/>
            <person name="Bruns T."/>
            <person name="Baldrian P."/>
            <person name="Vilgalys R."/>
            <person name="Henrissat B."/>
            <person name="Grigoriev I.V."/>
            <person name="Hibbett D."/>
            <person name="Nagy L.G."/>
            <person name="Martin F.M."/>
        </authorList>
    </citation>
    <scope>NUCLEOTIDE SEQUENCE</scope>
    <source>
        <strain evidence="2">BED1</strain>
    </source>
</reference>
<reference evidence="2" key="2">
    <citation type="journal article" date="2020" name="Nat. Commun.">
        <title>Large-scale genome sequencing of mycorrhizal fungi provides insights into the early evolution of symbiotic traits.</title>
        <authorList>
            <person name="Miyauchi S."/>
            <person name="Kiss E."/>
            <person name="Kuo A."/>
            <person name="Drula E."/>
            <person name="Kohler A."/>
            <person name="Sanchez-Garcia M."/>
            <person name="Morin E."/>
            <person name="Andreopoulos B."/>
            <person name="Barry K.W."/>
            <person name="Bonito G."/>
            <person name="Buee M."/>
            <person name="Carver A."/>
            <person name="Chen C."/>
            <person name="Cichocki N."/>
            <person name="Clum A."/>
            <person name="Culley D."/>
            <person name="Crous P.W."/>
            <person name="Fauchery L."/>
            <person name="Girlanda M."/>
            <person name="Hayes R.D."/>
            <person name="Keri Z."/>
            <person name="LaButti K."/>
            <person name="Lipzen A."/>
            <person name="Lombard V."/>
            <person name="Magnuson J."/>
            <person name="Maillard F."/>
            <person name="Murat C."/>
            <person name="Nolan M."/>
            <person name="Ohm R.A."/>
            <person name="Pangilinan J."/>
            <person name="Pereira M.F."/>
            <person name="Perotto S."/>
            <person name="Peter M."/>
            <person name="Pfister S."/>
            <person name="Riley R."/>
            <person name="Sitrit Y."/>
            <person name="Stielow J.B."/>
            <person name="Szollosi G."/>
            <person name="Zifcakova L."/>
            <person name="Stursova M."/>
            <person name="Spatafora J.W."/>
            <person name="Tedersoo L."/>
            <person name="Vaario L.M."/>
            <person name="Yamada A."/>
            <person name="Yan M."/>
            <person name="Wang P."/>
            <person name="Xu J."/>
            <person name="Bruns T."/>
            <person name="Baldrian P."/>
            <person name="Vilgalys R."/>
            <person name="Dunand C."/>
            <person name="Henrissat B."/>
            <person name="Grigoriev I.V."/>
            <person name="Hibbett D."/>
            <person name="Nagy L.G."/>
            <person name="Martin F.M."/>
        </authorList>
    </citation>
    <scope>NUCLEOTIDE SEQUENCE</scope>
    <source>
        <strain evidence="2">BED1</strain>
    </source>
</reference>
<dbReference type="Proteomes" id="UP001194468">
    <property type="component" value="Unassembled WGS sequence"/>
</dbReference>
<protein>
    <submittedName>
        <fullName evidence="2">Uncharacterized protein</fullName>
    </submittedName>
</protein>
<sequence length="139" mass="15369">MDFGKFKVTYGPRSWLRKRTKGQVRWSTRSDPPPCCCPPSSVVLLCCIRAAFRLFDSDDRMARQSRCRSRTPVPPPDGGEQPGIVEAFSDPAGTQLGGGRRQPSQPPSVETPTRLRTRIKPTGRDTGVIQNAGRRSTNV</sequence>
<proteinExistence type="predicted"/>
<feature type="region of interest" description="Disordered" evidence="1">
    <location>
        <begin position="60"/>
        <end position="139"/>
    </location>
</feature>
<name>A0AAD4BGE1_BOLED</name>
<comment type="caution">
    <text evidence="2">The sequence shown here is derived from an EMBL/GenBank/DDBJ whole genome shotgun (WGS) entry which is preliminary data.</text>
</comment>
<evidence type="ECO:0000313" key="3">
    <source>
        <dbReference type="Proteomes" id="UP001194468"/>
    </source>
</evidence>
<dbReference type="EMBL" id="WHUW01000085">
    <property type="protein sequence ID" value="KAF8426831.1"/>
    <property type="molecule type" value="Genomic_DNA"/>
</dbReference>
<organism evidence="2 3">
    <name type="scientific">Boletus edulis BED1</name>
    <dbReference type="NCBI Taxonomy" id="1328754"/>
    <lineage>
        <taxon>Eukaryota</taxon>
        <taxon>Fungi</taxon>
        <taxon>Dikarya</taxon>
        <taxon>Basidiomycota</taxon>
        <taxon>Agaricomycotina</taxon>
        <taxon>Agaricomycetes</taxon>
        <taxon>Agaricomycetidae</taxon>
        <taxon>Boletales</taxon>
        <taxon>Boletineae</taxon>
        <taxon>Boletaceae</taxon>
        <taxon>Boletoideae</taxon>
        <taxon>Boletus</taxon>
    </lineage>
</organism>
<accession>A0AAD4BGE1</accession>